<sequence>MFEALVALSQANLTIQGWTLTGPDPDALYHYDRAIQRLRALLSQQRLYRQDAVLFAIIALMGANFLTNDLAAFEIHLGGLRRIVALRGGLEQLGWQAIYSRVAPANNVCLPYPYHRQPIDSLAELIPALPAGFRNLALNYRLSVPVMTLIHRVAIKGESIDQTHQQAPTPTINAVNMQEVEYCVRLLTCPDITLLERACCIGLLVAVMDSSRTERFSPYYEQQLQFHSEELVGNRDMFREDIDLSEFYVWAAFDIAATIVPPRRGVLSPNYRSDIRFELLLAVWRQ</sequence>
<evidence type="ECO:0000313" key="1">
    <source>
        <dbReference type="EMBL" id="KIW54956.1"/>
    </source>
</evidence>
<dbReference type="RefSeq" id="XP_013315540.1">
    <property type="nucleotide sequence ID" value="XM_013460086.1"/>
</dbReference>
<evidence type="ECO:0008006" key="3">
    <source>
        <dbReference type="Google" id="ProtNLM"/>
    </source>
</evidence>
<dbReference type="Proteomes" id="UP000054342">
    <property type="component" value="Unassembled WGS sequence"/>
</dbReference>
<protein>
    <recommendedName>
        <fullName evidence="3">Transcription factor domain-containing protein</fullName>
    </recommendedName>
</protein>
<dbReference type="OrthoDB" id="4159781at2759"/>
<dbReference type="PANTHER" id="PTHR37540">
    <property type="entry name" value="TRANSCRIPTION FACTOR (ACR-2), PUTATIVE-RELATED-RELATED"/>
    <property type="match status" value="1"/>
</dbReference>
<dbReference type="PANTHER" id="PTHR37540:SF5">
    <property type="entry name" value="TRANSCRIPTION FACTOR DOMAIN-CONTAINING PROTEIN"/>
    <property type="match status" value="1"/>
</dbReference>
<dbReference type="GeneID" id="25329184"/>
<dbReference type="EMBL" id="KN847320">
    <property type="protein sequence ID" value="KIW54956.1"/>
    <property type="molecule type" value="Genomic_DNA"/>
</dbReference>
<dbReference type="HOGENOM" id="CLU_973297_0_0_1"/>
<accession>A0A0D2BR14</accession>
<gene>
    <name evidence="1" type="ORF">PV05_07276</name>
</gene>
<dbReference type="AlphaFoldDB" id="A0A0D2BR14"/>
<reference evidence="1 2" key="1">
    <citation type="submission" date="2015-01" db="EMBL/GenBank/DDBJ databases">
        <title>The Genome Sequence of Exophiala xenobiotica CBS118157.</title>
        <authorList>
            <consortium name="The Broad Institute Genomics Platform"/>
            <person name="Cuomo C."/>
            <person name="de Hoog S."/>
            <person name="Gorbushina A."/>
            <person name="Stielow B."/>
            <person name="Teixiera M."/>
            <person name="Abouelleil A."/>
            <person name="Chapman S.B."/>
            <person name="Priest M."/>
            <person name="Young S.K."/>
            <person name="Wortman J."/>
            <person name="Nusbaum C."/>
            <person name="Birren B."/>
        </authorList>
    </citation>
    <scope>NUCLEOTIDE SEQUENCE [LARGE SCALE GENOMIC DNA]</scope>
    <source>
        <strain evidence="1 2">CBS 118157</strain>
    </source>
</reference>
<keyword evidence="2" id="KW-1185">Reference proteome</keyword>
<name>A0A0D2BR14_9EURO</name>
<organism evidence="1 2">
    <name type="scientific">Exophiala xenobiotica</name>
    <dbReference type="NCBI Taxonomy" id="348802"/>
    <lineage>
        <taxon>Eukaryota</taxon>
        <taxon>Fungi</taxon>
        <taxon>Dikarya</taxon>
        <taxon>Ascomycota</taxon>
        <taxon>Pezizomycotina</taxon>
        <taxon>Eurotiomycetes</taxon>
        <taxon>Chaetothyriomycetidae</taxon>
        <taxon>Chaetothyriales</taxon>
        <taxon>Herpotrichiellaceae</taxon>
        <taxon>Exophiala</taxon>
    </lineage>
</organism>
<evidence type="ECO:0000313" key="2">
    <source>
        <dbReference type="Proteomes" id="UP000054342"/>
    </source>
</evidence>
<proteinExistence type="predicted"/>